<dbReference type="SMART" id="SM00320">
    <property type="entry name" value="WD40"/>
    <property type="match status" value="4"/>
</dbReference>
<reference evidence="3 4" key="1">
    <citation type="journal article" date="2018" name="G3 (Bethesda)">
        <title>Phylogenetic and Phylogenomic Definition of Rhizopus Species.</title>
        <authorList>
            <person name="Gryganskyi A.P."/>
            <person name="Golan J."/>
            <person name="Dolatabadi S."/>
            <person name="Mondo S."/>
            <person name="Robb S."/>
            <person name="Idnurm A."/>
            <person name="Muszewska A."/>
            <person name="Steczkiewicz K."/>
            <person name="Masonjones S."/>
            <person name="Liao H.L."/>
            <person name="Gajdeczka M.T."/>
            <person name="Anike F."/>
            <person name="Vuek A."/>
            <person name="Anishchenko I.M."/>
            <person name="Voigt K."/>
            <person name="de Hoog G.S."/>
            <person name="Smith M.E."/>
            <person name="Heitman J."/>
            <person name="Vilgalys R."/>
            <person name="Stajich J.E."/>
        </authorList>
    </citation>
    <scope>NUCLEOTIDE SEQUENCE [LARGE SCALE GENOMIC DNA]</scope>
    <source>
        <strain evidence="3 4">LSU 92-RS-03</strain>
    </source>
</reference>
<dbReference type="InterPro" id="IPR015943">
    <property type="entry name" value="WD40/YVTN_repeat-like_dom_sf"/>
</dbReference>
<evidence type="ECO:0000313" key="4">
    <source>
        <dbReference type="Proteomes" id="UP000253551"/>
    </source>
</evidence>
<dbReference type="SUPFAM" id="SSF56219">
    <property type="entry name" value="DNase I-like"/>
    <property type="match status" value="1"/>
</dbReference>
<dbReference type="GO" id="GO:0046856">
    <property type="term" value="P:phosphatidylinositol dephosphorylation"/>
    <property type="evidence" value="ECO:0007669"/>
    <property type="project" value="InterPro"/>
</dbReference>
<name>A0A367KPU1_RHIST</name>
<dbReference type="InterPro" id="IPR036322">
    <property type="entry name" value="WD40_repeat_dom_sf"/>
</dbReference>
<dbReference type="InterPro" id="IPR046985">
    <property type="entry name" value="IP5"/>
</dbReference>
<evidence type="ECO:0000259" key="2">
    <source>
        <dbReference type="SMART" id="SM00128"/>
    </source>
</evidence>
<dbReference type="InterPro" id="IPR000300">
    <property type="entry name" value="IPPc"/>
</dbReference>
<dbReference type="SMART" id="SM00128">
    <property type="entry name" value="IPPc"/>
    <property type="match status" value="1"/>
</dbReference>
<evidence type="ECO:0000256" key="1">
    <source>
        <dbReference type="SAM" id="MobiDB-lite"/>
    </source>
</evidence>
<protein>
    <recommendedName>
        <fullName evidence="2">Inositol polyphosphate-related phosphatase domain-containing protein</fullName>
    </recommendedName>
</protein>
<feature type="compositionally biased region" description="Polar residues" evidence="1">
    <location>
        <begin position="87"/>
        <end position="103"/>
    </location>
</feature>
<sequence length="1081" mass="121179">MGEQLHDEQQSFQVLKSKWAQQAIPRQEQPNSTSASSVVSPPPIPPKPVLYNNKQDDAEQREMDKETAAKRVSLLTQQFEGVGVTPGNFSNTSPPPTYHTNPKQNEEDEDPFDESTPGVRGHEAPTPATTTIEMHHVQSFPSVSSSSNKSTGKRPPPPPPPSKKYHSSVRNSMNAAHAPVASPIIQSPQPPPAVVNIPVRSTPNQPTETVEAVNVSPPVLPPRPIGSPLMPQLPPRPSQSTLARAHTIASAPHSKHPLQGSFTDTPSELEDDPSRIKRANTVLNKQRAMSRTELLMTTTTCPDFSRATRNAPLIVLEKPFSTGHKSSLSALAVTQNVLITGASLLRTWDAHTGTVTGTVLTENAANNNNGNSQNPDSGDKVRAIAVAPSRVPADEGRYIWVARHDNSISVVDIRNGANKILSKRHDVHMASINFLLRYGNSEIWSIDESGILNVWDVISADYHAQHNPLLTAMPRRYHVTSHAVAATIYGSKLWMSSGRTLAAHAIPVAGSQQGSNDTKSQTPVRIPNDLGNITKLITIPYYHSRIFASHDDGKISVWDAKTMERLQVITVSMYGICTMASVGEYHVWAGYNTGMIYVYDTRPEKWAVLKMWKAHTGAVTQLVVDESSLILDEIKGRLQVVSSDSNGFVGVWDGLLIEHWKDEHLQKRSKEYCSYDDAHVMICSWNIDANKPEKIVGQDDKAVREWLGTMEDPDIIVVGIQEIVDLESKKQTARSLFARKKVDPNEPEDVLTHRYKLWHDYLIRIISENYGYHNYTVLKTDQMVGLFSCIFVRTSDLNRVFDVDSTSVKTGLKVMNKSIHGNKGGIAIRFVYDHSSLCFVNCHLAAGQNHMQQRNADAEGILQSASFPRHDYADVFVHGGDGSMILDHEFCFLSGDLNYRIKMARKDVLRVLTSNDKQTAWSKLQEQDQLLRQRINNPLFKLLTFEEAPIQFDPTYKYDPGTDFYDSSEKKRVPAWCDRVLYKGKNIKNLFYRRYEPRCSDHRPIAAGFSFQTKITDQKKRDVLMSKIEEEWREQIDRFIKDKKARYVADYELCSLSEAFNRLEKSDWDVNDAVIKLLGSI</sequence>
<gene>
    <name evidence="3" type="ORF">CU098_009101</name>
</gene>
<dbReference type="GO" id="GO:0004439">
    <property type="term" value="F:phosphatidylinositol-4,5-bisphosphate 5-phosphatase activity"/>
    <property type="evidence" value="ECO:0007669"/>
    <property type="project" value="TreeGrafter"/>
</dbReference>
<dbReference type="EMBL" id="PJQM01000738">
    <property type="protein sequence ID" value="RCI04255.1"/>
    <property type="molecule type" value="Genomic_DNA"/>
</dbReference>
<dbReference type="OrthoDB" id="2248459at2759"/>
<dbReference type="STRING" id="4846.A0A367KPU1"/>
<dbReference type="InterPro" id="IPR001680">
    <property type="entry name" value="WD40_rpt"/>
</dbReference>
<comment type="caution">
    <text evidence="3">The sequence shown here is derived from an EMBL/GenBank/DDBJ whole genome shotgun (WGS) entry which is preliminary data.</text>
</comment>
<proteinExistence type="predicted"/>
<dbReference type="SUPFAM" id="SSF50978">
    <property type="entry name" value="WD40 repeat-like"/>
    <property type="match status" value="1"/>
</dbReference>
<accession>A0A367KPU1</accession>
<dbReference type="PANTHER" id="PTHR11200:SF240">
    <property type="entry name" value="INOSITOL POLYPHOSPHATE 5-PHOSPHATASE C9G1.10C-RELATED"/>
    <property type="match status" value="1"/>
</dbReference>
<feature type="compositionally biased region" description="Low complexity" evidence="1">
    <location>
        <begin position="30"/>
        <end position="39"/>
    </location>
</feature>
<dbReference type="AlphaFoldDB" id="A0A367KPU1"/>
<feature type="region of interest" description="Disordered" evidence="1">
    <location>
        <begin position="248"/>
        <end position="272"/>
    </location>
</feature>
<dbReference type="PANTHER" id="PTHR11200">
    <property type="entry name" value="INOSITOL 5-PHOSPHATASE"/>
    <property type="match status" value="1"/>
</dbReference>
<feature type="compositionally biased region" description="Basic and acidic residues" evidence="1">
    <location>
        <begin position="54"/>
        <end position="69"/>
    </location>
</feature>
<feature type="domain" description="Inositol polyphosphate-related phosphatase" evidence="2">
    <location>
        <begin position="676"/>
        <end position="1017"/>
    </location>
</feature>
<dbReference type="Proteomes" id="UP000253551">
    <property type="component" value="Unassembled WGS sequence"/>
</dbReference>
<dbReference type="Gene3D" id="2.130.10.10">
    <property type="entry name" value="YVTN repeat-like/Quinoprotein amine dehydrogenase"/>
    <property type="match status" value="1"/>
</dbReference>
<dbReference type="InterPro" id="IPR036691">
    <property type="entry name" value="Endo/exonu/phosph_ase_sf"/>
</dbReference>
<feature type="region of interest" description="Disordered" evidence="1">
    <location>
        <begin position="1"/>
        <end position="219"/>
    </location>
</feature>
<evidence type="ECO:0000313" key="3">
    <source>
        <dbReference type="EMBL" id="RCI04255.1"/>
    </source>
</evidence>
<feature type="compositionally biased region" description="Low complexity" evidence="1">
    <location>
        <begin position="139"/>
        <end position="150"/>
    </location>
</feature>
<dbReference type="Gene3D" id="3.60.10.10">
    <property type="entry name" value="Endonuclease/exonuclease/phosphatase"/>
    <property type="match status" value="1"/>
</dbReference>
<keyword evidence="4" id="KW-1185">Reference proteome</keyword>
<dbReference type="Pfam" id="PF22669">
    <property type="entry name" value="Exo_endo_phos2"/>
    <property type="match status" value="1"/>
</dbReference>
<organism evidence="3 4">
    <name type="scientific">Rhizopus stolonifer</name>
    <name type="common">Rhizopus nigricans</name>
    <dbReference type="NCBI Taxonomy" id="4846"/>
    <lineage>
        <taxon>Eukaryota</taxon>
        <taxon>Fungi</taxon>
        <taxon>Fungi incertae sedis</taxon>
        <taxon>Mucoromycota</taxon>
        <taxon>Mucoromycotina</taxon>
        <taxon>Mucoromycetes</taxon>
        <taxon>Mucorales</taxon>
        <taxon>Mucorineae</taxon>
        <taxon>Rhizopodaceae</taxon>
        <taxon>Rhizopus</taxon>
    </lineage>
</organism>
<feature type="compositionally biased region" description="Polar residues" evidence="1">
    <location>
        <begin position="199"/>
        <end position="208"/>
    </location>
</feature>